<evidence type="ECO:0000259" key="7">
    <source>
        <dbReference type="Pfam" id="PF08281"/>
    </source>
</evidence>
<keyword evidence="5" id="KW-0804">Transcription</keyword>
<dbReference type="Pfam" id="PF04542">
    <property type="entry name" value="Sigma70_r2"/>
    <property type="match status" value="1"/>
</dbReference>
<dbReference type="PANTHER" id="PTHR43133">
    <property type="entry name" value="RNA POLYMERASE ECF-TYPE SIGMA FACTO"/>
    <property type="match status" value="1"/>
</dbReference>
<dbReference type="InterPro" id="IPR039425">
    <property type="entry name" value="RNA_pol_sigma-70-like"/>
</dbReference>
<dbReference type="Gene3D" id="1.10.10.10">
    <property type="entry name" value="Winged helix-like DNA-binding domain superfamily/Winged helix DNA-binding domain"/>
    <property type="match status" value="1"/>
</dbReference>
<keyword evidence="3" id="KW-0731">Sigma factor</keyword>
<dbReference type="Gene3D" id="1.10.1740.10">
    <property type="match status" value="1"/>
</dbReference>
<dbReference type="InterPro" id="IPR036388">
    <property type="entry name" value="WH-like_DNA-bd_sf"/>
</dbReference>
<dbReference type="RefSeq" id="WP_271435271.1">
    <property type="nucleotide sequence ID" value="NZ_CP073355.1"/>
</dbReference>
<evidence type="ECO:0000256" key="2">
    <source>
        <dbReference type="ARBA" id="ARBA00023015"/>
    </source>
</evidence>
<dbReference type="InterPro" id="IPR014284">
    <property type="entry name" value="RNA_pol_sigma-70_dom"/>
</dbReference>
<dbReference type="EMBL" id="CP073355">
    <property type="protein sequence ID" value="URA10140.1"/>
    <property type="molecule type" value="Genomic_DNA"/>
</dbReference>
<dbReference type="InterPro" id="IPR013324">
    <property type="entry name" value="RNA_pol_sigma_r3/r4-like"/>
</dbReference>
<dbReference type="AlphaFoldDB" id="A0AAX3BD81"/>
<dbReference type="InterPro" id="IPR007627">
    <property type="entry name" value="RNA_pol_sigma70_r2"/>
</dbReference>
<proteinExistence type="inferred from homology"/>
<evidence type="ECO:0000256" key="1">
    <source>
        <dbReference type="ARBA" id="ARBA00010641"/>
    </source>
</evidence>
<dbReference type="Proteomes" id="UP001056539">
    <property type="component" value="Chromosome"/>
</dbReference>
<dbReference type="Pfam" id="PF08281">
    <property type="entry name" value="Sigma70_r4_2"/>
    <property type="match status" value="1"/>
</dbReference>
<gene>
    <name evidence="8" type="ORF">KDW03_11770</name>
</gene>
<keyword evidence="2" id="KW-0805">Transcription regulation</keyword>
<evidence type="ECO:0000256" key="4">
    <source>
        <dbReference type="ARBA" id="ARBA00023125"/>
    </source>
</evidence>
<accession>A0AAX3BD81</accession>
<dbReference type="GO" id="GO:0016987">
    <property type="term" value="F:sigma factor activity"/>
    <property type="evidence" value="ECO:0007669"/>
    <property type="project" value="UniProtKB-KW"/>
</dbReference>
<dbReference type="GO" id="GO:0003677">
    <property type="term" value="F:DNA binding"/>
    <property type="evidence" value="ECO:0007669"/>
    <property type="project" value="UniProtKB-KW"/>
</dbReference>
<protein>
    <submittedName>
        <fullName evidence="8">Sigma-70 family RNA polymerase sigma factor</fullName>
    </submittedName>
</protein>
<organism evidence="8 9">
    <name type="scientific">Thermospira aquatica</name>
    <dbReference type="NCBI Taxonomy" id="2828656"/>
    <lineage>
        <taxon>Bacteria</taxon>
        <taxon>Pseudomonadati</taxon>
        <taxon>Spirochaetota</taxon>
        <taxon>Spirochaetia</taxon>
        <taxon>Brevinematales</taxon>
        <taxon>Thermospiraceae</taxon>
        <taxon>Thermospira</taxon>
    </lineage>
</organism>
<sequence>MEFERFYLENQDLFYRWAYSHTRERENARDIVQEAAMIVAKRWSRIQHMDNALGYMLRVITNLAKKQARRPAAVFLDDTGWENLSEENKMDSTLEQQEQEEWIYRMLDHLKPEERAVLLLRDIEEMDFAGLAQKLGMNLSTAKSHYRRAKLKLLKLWEETYGKDNLQ</sequence>
<feature type="domain" description="RNA polymerase sigma-70 region 2" evidence="6">
    <location>
        <begin position="7"/>
        <end position="70"/>
    </location>
</feature>
<dbReference type="PANTHER" id="PTHR43133:SF8">
    <property type="entry name" value="RNA POLYMERASE SIGMA FACTOR HI_1459-RELATED"/>
    <property type="match status" value="1"/>
</dbReference>
<keyword evidence="4" id="KW-0238">DNA-binding</keyword>
<evidence type="ECO:0000256" key="5">
    <source>
        <dbReference type="ARBA" id="ARBA00023163"/>
    </source>
</evidence>
<evidence type="ECO:0000259" key="6">
    <source>
        <dbReference type="Pfam" id="PF04542"/>
    </source>
</evidence>
<dbReference type="KEGG" id="taqu:KDW03_11770"/>
<dbReference type="InterPro" id="IPR013325">
    <property type="entry name" value="RNA_pol_sigma_r2"/>
</dbReference>
<dbReference type="GO" id="GO:0006352">
    <property type="term" value="P:DNA-templated transcription initiation"/>
    <property type="evidence" value="ECO:0007669"/>
    <property type="project" value="InterPro"/>
</dbReference>
<comment type="similarity">
    <text evidence="1">Belongs to the sigma-70 factor family. ECF subfamily.</text>
</comment>
<dbReference type="InterPro" id="IPR013249">
    <property type="entry name" value="RNA_pol_sigma70_r4_t2"/>
</dbReference>
<feature type="domain" description="RNA polymerase sigma factor 70 region 4 type 2" evidence="7">
    <location>
        <begin position="101"/>
        <end position="153"/>
    </location>
</feature>
<keyword evidence="9" id="KW-1185">Reference proteome</keyword>
<dbReference type="NCBIfam" id="TIGR02937">
    <property type="entry name" value="sigma70-ECF"/>
    <property type="match status" value="1"/>
</dbReference>
<dbReference type="SUPFAM" id="SSF88659">
    <property type="entry name" value="Sigma3 and sigma4 domains of RNA polymerase sigma factors"/>
    <property type="match status" value="1"/>
</dbReference>
<evidence type="ECO:0000313" key="8">
    <source>
        <dbReference type="EMBL" id="URA10140.1"/>
    </source>
</evidence>
<evidence type="ECO:0000313" key="9">
    <source>
        <dbReference type="Proteomes" id="UP001056539"/>
    </source>
</evidence>
<evidence type="ECO:0000256" key="3">
    <source>
        <dbReference type="ARBA" id="ARBA00023082"/>
    </source>
</evidence>
<dbReference type="SUPFAM" id="SSF88946">
    <property type="entry name" value="Sigma2 domain of RNA polymerase sigma factors"/>
    <property type="match status" value="1"/>
</dbReference>
<reference evidence="8" key="2">
    <citation type="submission" date="2022-06" db="EMBL/GenBank/DDBJ databases">
        <title>Thermospira aquatica gen. nov., sp. nov.</title>
        <authorList>
            <person name="Ben Ali Gam Z."/>
            <person name="Labat M."/>
        </authorList>
    </citation>
    <scope>NUCLEOTIDE SEQUENCE</scope>
    <source>
        <strain evidence="8">F1F22</strain>
    </source>
</reference>
<name>A0AAX3BD81_9SPIR</name>
<reference evidence="8" key="1">
    <citation type="submission" date="2021-04" db="EMBL/GenBank/DDBJ databases">
        <authorList>
            <person name="Postec A."/>
        </authorList>
    </citation>
    <scope>NUCLEOTIDE SEQUENCE</scope>
    <source>
        <strain evidence="8">F1F22</strain>
    </source>
</reference>